<sequence>MARILVVDDEESVNLLLCDALALAGHQTLSARHGLEAIRLAREESVDLILLDVNMPGADGYEVLERIRERGISTPVIFLTARQESEDTKRGFTLGADDFVRKPFRLEEVVLRVAAVLRRTAPLGVPEMLRVGGVCLSVDQHAVTVDGVAVELSPTEFRLLQHLMENTGRVLSRGQLLREVWGYPADGETKLVDTYVSYLRRKLGDHVTIRTVRGVGYQLAHGPQ</sequence>
<proteinExistence type="predicted"/>
<dbReference type="AlphaFoldDB" id="A0A6J7JEY1"/>
<evidence type="ECO:0000256" key="3">
    <source>
        <dbReference type="ARBA" id="ARBA00023015"/>
    </source>
</evidence>
<keyword evidence="3" id="KW-0805">Transcription regulation</keyword>
<evidence type="ECO:0000256" key="5">
    <source>
        <dbReference type="ARBA" id="ARBA00023163"/>
    </source>
</evidence>
<evidence type="ECO:0000313" key="8">
    <source>
        <dbReference type="EMBL" id="CAB4941905.1"/>
    </source>
</evidence>
<dbReference type="GO" id="GO:0032993">
    <property type="term" value="C:protein-DNA complex"/>
    <property type="evidence" value="ECO:0007669"/>
    <property type="project" value="TreeGrafter"/>
</dbReference>
<evidence type="ECO:0000256" key="4">
    <source>
        <dbReference type="ARBA" id="ARBA00023125"/>
    </source>
</evidence>
<evidence type="ECO:0000256" key="2">
    <source>
        <dbReference type="ARBA" id="ARBA00023012"/>
    </source>
</evidence>
<dbReference type="InterPro" id="IPR036388">
    <property type="entry name" value="WH-like_DNA-bd_sf"/>
</dbReference>
<dbReference type="SUPFAM" id="SSF52172">
    <property type="entry name" value="CheY-like"/>
    <property type="match status" value="1"/>
</dbReference>
<dbReference type="InterPro" id="IPR039420">
    <property type="entry name" value="WalR-like"/>
</dbReference>
<dbReference type="InterPro" id="IPR001867">
    <property type="entry name" value="OmpR/PhoB-type_DNA-bd"/>
</dbReference>
<dbReference type="GO" id="GO:0000976">
    <property type="term" value="F:transcription cis-regulatory region binding"/>
    <property type="evidence" value="ECO:0007669"/>
    <property type="project" value="TreeGrafter"/>
</dbReference>
<dbReference type="SMART" id="SM00862">
    <property type="entry name" value="Trans_reg_C"/>
    <property type="match status" value="1"/>
</dbReference>
<organism evidence="8">
    <name type="scientific">freshwater metagenome</name>
    <dbReference type="NCBI Taxonomy" id="449393"/>
    <lineage>
        <taxon>unclassified sequences</taxon>
        <taxon>metagenomes</taxon>
        <taxon>ecological metagenomes</taxon>
    </lineage>
</organism>
<evidence type="ECO:0000259" key="6">
    <source>
        <dbReference type="PROSITE" id="PS50110"/>
    </source>
</evidence>
<evidence type="ECO:0000259" key="7">
    <source>
        <dbReference type="PROSITE" id="PS51755"/>
    </source>
</evidence>
<dbReference type="GO" id="GO:0000156">
    <property type="term" value="F:phosphorelay response regulator activity"/>
    <property type="evidence" value="ECO:0007669"/>
    <property type="project" value="TreeGrafter"/>
</dbReference>
<dbReference type="Gene3D" id="3.40.50.2300">
    <property type="match status" value="1"/>
</dbReference>
<feature type="domain" description="Response regulatory" evidence="6">
    <location>
        <begin position="3"/>
        <end position="117"/>
    </location>
</feature>
<dbReference type="GO" id="GO:0006355">
    <property type="term" value="P:regulation of DNA-templated transcription"/>
    <property type="evidence" value="ECO:0007669"/>
    <property type="project" value="InterPro"/>
</dbReference>
<dbReference type="PANTHER" id="PTHR48111">
    <property type="entry name" value="REGULATOR OF RPOS"/>
    <property type="match status" value="1"/>
</dbReference>
<keyword evidence="5" id="KW-0804">Transcription</keyword>
<dbReference type="PROSITE" id="PS51755">
    <property type="entry name" value="OMPR_PHOB"/>
    <property type="match status" value="1"/>
</dbReference>
<gene>
    <name evidence="8" type="ORF">UFOPK3773_00913</name>
</gene>
<dbReference type="Gene3D" id="1.10.10.10">
    <property type="entry name" value="Winged helix-like DNA-binding domain superfamily/Winged helix DNA-binding domain"/>
    <property type="match status" value="1"/>
</dbReference>
<name>A0A6J7JEY1_9ZZZZ</name>
<dbReference type="PANTHER" id="PTHR48111:SF1">
    <property type="entry name" value="TWO-COMPONENT RESPONSE REGULATOR ORR33"/>
    <property type="match status" value="1"/>
</dbReference>
<keyword evidence="4" id="KW-0238">DNA-binding</keyword>
<dbReference type="FunFam" id="3.40.50.2300:FF:000001">
    <property type="entry name" value="DNA-binding response regulator PhoB"/>
    <property type="match status" value="1"/>
</dbReference>
<dbReference type="InterPro" id="IPR011006">
    <property type="entry name" value="CheY-like_superfamily"/>
</dbReference>
<dbReference type="EMBL" id="CAFBNF010000085">
    <property type="protein sequence ID" value="CAB4941905.1"/>
    <property type="molecule type" value="Genomic_DNA"/>
</dbReference>
<dbReference type="InterPro" id="IPR001789">
    <property type="entry name" value="Sig_transdc_resp-reg_receiver"/>
</dbReference>
<dbReference type="SMART" id="SM00448">
    <property type="entry name" value="REC"/>
    <property type="match status" value="1"/>
</dbReference>
<keyword evidence="1" id="KW-0597">Phosphoprotein</keyword>
<dbReference type="GO" id="GO:0005829">
    <property type="term" value="C:cytosol"/>
    <property type="evidence" value="ECO:0007669"/>
    <property type="project" value="TreeGrafter"/>
</dbReference>
<dbReference type="CDD" id="cd00383">
    <property type="entry name" value="trans_reg_C"/>
    <property type="match status" value="1"/>
</dbReference>
<reference evidence="8" key="1">
    <citation type="submission" date="2020-05" db="EMBL/GenBank/DDBJ databases">
        <authorList>
            <person name="Chiriac C."/>
            <person name="Salcher M."/>
            <person name="Ghai R."/>
            <person name="Kavagutti S V."/>
        </authorList>
    </citation>
    <scope>NUCLEOTIDE SEQUENCE</scope>
</reference>
<feature type="domain" description="OmpR/PhoB-type" evidence="7">
    <location>
        <begin position="126"/>
        <end position="221"/>
    </location>
</feature>
<dbReference type="Pfam" id="PF00486">
    <property type="entry name" value="Trans_reg_C"/>
    <property type="match status" value="1"/>
</dbReference>
<dbReference type="Pfam" id="PF00072">
    <property type="entry name" value="Response_reg"/>
    <property type="match status" value="1"/>
</dbReference>
<protein>
    <submittedName>
        <fullName evidence="8">Unannotated protein</fullName>
    </submittedName>
</protein>
<evidence type="ECO:0000256" key="1">
    <source>
        <dbReference type="ARBA" id="ARBA00022553"/>
    </source>
</evidence>
<keyword evidence="2" id="KW-0902">Two-component regulatory system</keyword>
<dbReference type="PROSITE" id="PS50110">
    <property type="entry name" value="RESPONSE_REGULATORY"/>
    <property type="match status" value="1"/>
</dbReference>
<accession>A0A6J7JEY1</accession>
<dbReference type="CDD" id="cd17574">
    <property type="entry name" value="REC_OmpR"/>
    <property type="match status" value="1"/>
</dbReference>